<accession>A0ABT9JDI5</accession>
<reference evidence="3 4" key="1">
    <citation type="submission" date="2023-08" db="EMBL/GenBank/DDBJ databases">
        <authorList>
            <person name="Park J.-S."/>
        </authorList>
    </citation>
    <scope>NUCLEOTIDE SEQUENCE [LARGE SCALE GENOMIC DNA]</scope>
    <source>
        <strain evidence="3 4">2205BS29-5</strain>
    </source>
</reference>
<keyword evidence="4" id="KW-1185">Reference proteome</keyword>
<organism evidence="3 4">
    <name type="scientific">Paracoccus spongiarum</name>
    <dbReference type="NCBI Taxonomy" id="3064387"/>
    <lineage>
        <taxon>Bacteria</taxon>
        <taxon>Pseudomonadati</taxon>
        <taxon>Pseudomonadota</taxon>
        <taxon>Alphaproteobacteria</taxon>
        <taxon>Rhodobacterales</taxon>
        <taxon>Paracoccaceae</taxon>
        <taxon>Paracoccus</taxon>
    </lineage>
</organism>
<feature type="domain" description="DUF2059" evidence="2">
    <location>
        <begin position="113"/>
        <end position="154"/>
    </location>
</feature>
<sequence>MFRTSCLALFLGLLVLCAGPGPAQEPPLSAPVPKAGPKAGQVDLRLWRVRRLAELMPILRDEALAEARTMLDTLRDGGAGIGWLDSVARIHEPARLEALFRAALRRPAAGVPEARLQAALDFYETDLGRRLVGLETTARRAMLDPDAEALAREAFATAASRNDPRVGRIGRLIEEADLIGPNVAGGLNAAVAFSRGFSDGGGFDMPMTEDQMLADAWSQEAEIRAATLGWMEAYLMLAYSPLSDAELDRYIGFAGSPEGQALSALLFEGFDAIFLQTSRDLGLAAAAQMQGSEL</sequence>
<dbReference type="Pfam" id="PF09832">
    <property type="entry name" value="DUF2059"/>
    <property type="match status" value="1"/>
</dbReference>
<name>A0ABT9JDI5_9RHOB</name>
<evidence type="ECO:0000313" key="4">
    <source>
        <dbReference type="Proteomes" id="UP001224997"/>
    </source>
</evidence>
<dbReference type="EMBL" id="JAVAMQ010000010">
    <property type="protein sequence ID" value="MDP5307898.1"/>
    <property type="molecule type" value="Genomic_DNA"/>
</dbReference>
<gene>
    <name evidence="3" type="ORF">Q5Y72_12455</name>
</gene>
<dbReference type="RefSeq" id="WP_305963740.1">
    <property type="nucleotide sequence ID" value="NZ_JAVAMQ010000010.1"/>
</dbReference>
<proteinExistence type="predicted"/>
<feature type="signal peptide" evidence="1">
    <location>
        <begin position="1"/>
        <end position="23"/>
    </location>
</feature>
<feature type="chain" id="PRO_5045647448" evidence="1">
    <location>
        <begin position="24"/>
        <end position="294"/>
    </location>
</feature>
<evidence type="ECO:0000313" key="3">
    <source>
        <dbReference type="EMBL" id="MDP5307898.1"/>
    </source>
</evidence>
<dbReference type="InterPro" id="IPR018637">
    <property type="entry name" value="DUF2059"/>
</dbReference>
<keyword evidence="1" id="KW-0732">Signal</keyword>
<dbReference type="Proteomes" id="UP001224997">
    <property type="component" value="Unassembled WGS sequence"/>
</dbReference>
<evidence type="ECO:0000259" key="2">
    <source>
        <dbReference type="Pfam" id="PF09832"/>
    </source>
</evidence>
<evidence type="ECO:0000256" key="1">
    <source>
        <dbReference type="SAM" id="SignalP"/>
    </source>
</evidence>
<comment type="caution">
    <text evidence="3">The sequence shown here is derived from an EMBL/GenBank/DDBJ whole genome shotgun (WGS) entry which is preliminary data.</text>
</comment>
<protein>
    <submittedName>
        <fullName evidence="3">DUF2059 domain-containing protein</fullName>
    </submittedName>
</protein>